<reference evidence="2" key="1">
    <citation type="submission" date="2018-01" db="EMBL/GenBank/DDBJ databases">
        <title>An insight into the sialome of Amazonian anophelines.</title>
        <authorList>
            <person name="Ribeiro J.M."/>
            <person name="Scarpassa V."/>
            <person name="Calvo E."/>
        </authorList>
    </citation>
    <scope>NUCLEOTIDE SEQUENCE</scope>
</reference>
<keyword evidence="1" id="KW-1133">Transmembrane helix</keyword>
<sequence>MGLYYWVDFVFIAAQLTIAFYCGFVPQCWRAHCLGMRFHVRAKGYELDKPFAALRTRVWPFAGVRHHVMFQCFRFGKRLATVWAFERFDAPVHYAHVSC</sequence>
<evidence type="ECO:0000256" key="1">
    <source>
        <dbReference type="SAM" id="Phobius"/>
    </source>
</evidence>
<accession>A0A2M4DEG1</accession>
<evidence type="ECO:0000313" key="2">
    <source>
        <dbReference type="EMBL" id="MBW75967.1"/>
    </source>
</evidence>
<dbReference type="EMBL" id="GGFL01011789">
    <property type="protein sequence ID" value="MBW75967.1"/>
    <property type="molecule type" value="Transcribed_RNA"/>
</dbReference>
<keyword evidence="1" id="KW-0472">Membrane</keyword>
<protein>
    <submittedName>
        <fullName evidence="2">Putative secreted protein</fullName>
    </submittedName>
</protein>
<name>A0A2M4DEG1_ANODA</name>
<feature type="transmembrane region" description="Helical" evidence="1">
    <location>
        <begin position="6"/>
        <end position="29"/>
    </location>
</feature>
<proteinExistence type="predicted"/>
<dbReference type="AlphaFoldDB" id="A0A2M4DEG1"/>
<keyword evidence="1" id="KW-0812">Transmembrane</keyword>
<organism evidence="2">
    <name type="scientific">Anopheles darlingi</name>
    <name type="common">Mosquito</name>
    <dbReference type="NCBI Taxonomy" id="43151"/>
    <lineage>
        <taxon>Eukaryota</taxon>
        <taxon>Metazoa</taxon>
        <taxon>Ecdysozoa</taxon>
        <taxon>Arthropoda</taxon>
        <taxon>Hexapoda</taxon>
        <taxon>Insecta</taxon>
        <taxon>Pterygota</taxon>
        <taxon>Neoptera</taxon>
        <taxon>Endopterygota</taxon>
        <taxon>Diptera</taxon>
        <taxon>Nematocera</taxon>
        <taxon>Culicoidea</taxon>
        <taxon>Culicidae</taxon>
        <taxon>Anophelinae</taxon>
        <taxon>Anopheles</taxon>
    </lineage>
</organism>